<proteinExistence type="predicted"/>
<reference evidence="2" key="1">
    <citation type="submission" date="2025-08" db="UniProtKB">
        <authorList>
            <consortium name="RefSeq"/>
        </authorList>
    </citation>
    <scope>IDENTIFICATION</scope>
</reference>
<dbReference type="GeneID" id="105847993"/>
<sequence length="281" mass="31648">MVLLSCETLDLLNDHTESLLIKDNLVTVLPLLESTYSVSFKLKPISYSLGWKCVAHFTTGGNYGAYGWRTPAILKGYETDGLYIASAINGSTDYLAQFITKPLTLNKWSRVRVSQFQNNGVYTFAVIINGINVYSTTNQNPKAFQNVKVFVADVWHDPLDGFIKDFKITNGIQVNIMSPTWVYTQPTGTVLQTETYQFVCSLLLLRQQSLCYQQEISTGIVTFLPIQVMDVIGYDPITTIIYGRTLRNNFIEMNLNKRKSMVMSIEKCSQIKACNPLLGSK</sequence>
<name>A0ABM4DAN1_HYDVU</name>
<organism evidence="1 2">
    <name type="scientific">Hydra vulgaris</name>
    <name type="common">Hydra</name>
    <name type="synonym">Hydra attenuata</name>
    <dbReference type="NCBI Taxonomy" id="6087"/>
    <lineage>
        <taxon>Eukaryota</taxon>
        <taxon>Metazoa</taxon>
        <taxon>Cnidaria</taxon>
        <taxon>Hydrozoa</taxon>
        <taxon>Hydroidolina</taxon>
        <taxon>Anthoathecata</taxon>
        <taxon>Aplanulata</taxon>
        <taxon>Hydridae</taxon>
        <taxon>Hydra</taxon>
    </lineage>
</organism>
<dbReference type="Proteomes" id="UP001652625">
    <property type="component" value="Chromosome 13"/>
</dbReference>
<dbReference type="RefSeq" id="XP_065671410.1">
    <property type="nucleotide sequence ID" value="XM_065815338.1"/>
</dbReference>
<evidence type="ECO:0000313" key="2">
    <source>
        <dbReference type="RefSeq" id="XP_065671410.1"/>
    </source>
</evidence>
<accession>A0ABM4DAN1</accession>
<protein>
    <submittedName>
        <fullName evidence="2">Uncharacterized protein LOC105847993 isoform X2</fullName>
    </submittedName>
</protein>
<evidence type="ECO:0000313" key="1">
    <source>
        <dbReference type="Proteomes" id="UP001652625"/>
    </source>
</evidence>
<gene>
    <name evidence="2" type="primary">LOC105847993</name>
</gene>
<keyword evidence="1" id="KW-1185">Reference proteome</keyword>